<evidence type="ECO:0000259" key="5">
    <source>
        <dbReference type="Pfam" id="PF25175"/>
    </source>
</evidence>
<dbReference type="PROSITE" id="PS50294">
    <property type="entry name" value="WD_REPEATS_REGION"/>
    <property type="match status" value="4"/>
</dbReference>
<gene>
    <name evidence="6" type="ORF">FCM35_KLT15198</name>
</gene>
<proteinExistence type="predicted"/>
<dbReference type="FunFam" id="2.130.10.10:FF:000228">
    <property type="entry name" value="COMPASS-like H3K4 histone methylase component WDR5A"/>
    <property type="match status" value="1"/>
</dbReference>
<dbReference type="EMBL" id="SWLB01000029">
    <property type="protein sequence ID" value="KAF3320502.1"/>
    <property type="molecule type" value="Genomic_DNA"/>
</dbReference>
<feature type="repeat" description="WD" evidence="3">
    <location>
        <begin position="38"/>
        <end position="70"/>
    </location>
</feature>
<dbReference type="Proteomes" id="UP000623129">
    <property type="component" value="Unassembled WGS sequence"/>
</dbReference>
<name>A0A833V243_9POAL</name>
<feature type="region of interest" description="Disordered" evidence="4">
    <location>
        <begin position="1"/>
        <end position="26"/>
    </location>
</feature>
<evidence type="ECO:0000256" key="2">
    <source>
        <dbReference type="ARBA" id="ARBA00022737"/>
    </source>
</evidence>
<evidence type="ECO:0000313" key="6">
    <source>
        <dbReference type="EMBL" id="KAF3320502.1"/>
    </source>
</evidence>
<comment type="caution">
    <text evidence="6">The sequence shown here is derived from an EMBL/GenBank/DDBJ whole genome shotgun (WGS) entry which is preliminary data.</text>
</comment>
<feature type="repeat" description="WD" evidence="3">
    <location>
        <begin position="169"/>
        <end position="210"/>
    </location>
</feature>
<keyword evidence="1 3" id="KW-0853">WD repeat</keyword>
<dbReference type="OrthoDB" id="674604at2759"/>
<sequence>MANDDVSNGPSPSPRAQMEEAPTKDAIAYTPYTLETTLTGHRGAVSAVKFSPDGRLLASSSADGTLRLYSAADSSYPLICELAPSTGPGSGLSDLSFSDGSRLIAAASDDRTVRMWDLESQTQIKTLTGHTNYVFCCAFNPQSNMLASGSFDETVRVWEVRSGRCLRVLPAHSEPVTSVDFNMDGSMIVSSSYDGLCRVWDSATGHCMKTLVDDDSPPVSFAKFSPNGKFVLTSTLDSTLLKESKLSGSEDSCVYLWDLQTRKIVQKLEGHTNTVISVSCHPEQSIIASGALGPDKSVKIWVQKEEEEQEN</sequence>
<feature type="repeat" description="WD" evidence="3">
    <location>
        <begin position="246"/>
        <end position="267"/>
    </location>
</feature>
<dbReference type="PROSITE" id="PS50082">
    <property type="entry name" value="WD_REPEATS_2"/>
    <property type="match status" value="5"/>
</dbReference>
<dbReference type="PRINTS" id="PR00320">
    <property type="entry name" value="GPROTEINBRPT"/>
</dbReference>
<accession>A0A833V243</accession>
<dbReference type="GO" id="GO:0048188">
    <property type="term" value="C:Set1C/COMPASS complex"/>
    <property type="evidence" value="ECO:0007669"/>
    <property type="project" value="TreeGrafter"/>
</dbReference>
<dbReference type="PANTHER" id="PTHR22847">
    <property type="entry name" value="WD40 REPEAT PROTEIN"/>
    <property type="match status" value="1"/>
</dbReference>
<dbReference type="AlphaFoldDB" id="A0A833V243"/>
<feature type="repeat" description="WD" evidence="3">
    <location>
        <begin position="127"/>
        <end position="168"/>
    </location>
</feature>
<dbReference type="InterPro" id="IPR059122">
    <property type="entry name" value="Beta-prop_WDR5-like"/>
</dbReference>
<feature type="repeat" description="WD" evidence="3">
    <location>
        <begin position="85"/>
        <end position="126"/>
    </location>
</feature>
<dbReference type="InterPro" id="IPR036322">
    <property type="entry name" value="WD40_repeat_dom_sf"/>
</dbReference>
<dbReference type="InterPro" id="IPR019775">
    <property type="entry name" value="WD40_repeat_CS"/>
</dbReference>
<dbReference type="InterPro" id="IPR015943">
    <property type="entry name" value="WD40/YVTN_repeat-like_dom_sf"/>
</dbReference>
<dbReference type="GO" id="GO:0042393">
    <property type="term" value="F:histone binding"/>
    <property type="evidence" value="ECO:0007669"/>
    <property type="project" value="TreeGrafter"/>
</dbReference>
<dbReference type="PANTHER" id="PTHR22847:SF637">
    <property type="entry name" value="WD REPEAT DOMAIN 5B"/>
    <property type="match status" value="1"/>
</dbReference>
<keyword evidence="2" id="KW-0677">Repeat</keyword>
<dbReference type="PROSITE" id="PS00678">
    <property type="entry name" value="WD_REPEATS_1"/>
    <property type="match status" value="2"/>
</dbReference>
<evidence type="ECO:0000313" key="7">
    <source>
        <dbReference type="Proteomes" id="UP000623129"/>
    </source>
</evidence>
<dbReference type="InterPro" id="IPR001680">
    <property type="entry name" value="WD40_rpt"/>
</dbReference>
<protein>
    <submittedName>
        <fullName evidence="6">WD repeat-containing protein 5-like protein</fullName>
    </submittedName>
</protein>
<evidence type="ECO:0000256" key="1">
    <source>
        <dbReference type="ARBA" id="ARBA00022574"/>
    </source>
</evidence>
<dbReference type="Pfam" id="PF25175">
    <property type="entry name" value="Beta-prop_WDR5"/>
    <property type="match status" value="1"/>
</dbReference>
<dbReference type="SUPFAM" id="SSF50978">
    <property type="entry name" value="WD40 repeat-like"/>
    <property type="match status" value="1"/>
</dbReference>
<dbReference type="CDD" id="cd00200">
    <property type="entry name" value="WD40"/>
    <property type="match status" value="1"/>
</dbReference>
<dbReference type="InterPro" id="IPR020472">
    <property type="entry name" value="WD40_PAC1"/>
</dbReference>
<feature type="domain" description="WDR5-like beta-propeller" evidence="5">
    <location>
        <begin position="37"/>
        <end position="240"/>
    </location>
</feature>
<evidence type="ECO:0000256" key="3">
    <source>
        <dbReference type="PROSITE-ProRule" id="PRU00221"/>
    </source>
</evidence>
<dbReference type="Gene3D" id="2.130.10.10">
    <property type="entry name" value="YVTN repeat-like/Quinoprotein amine dehydrogenase"/>
    <property type="match status" value="1"/>
</dbReference>
<dbReference type="Pfam" id="PF00400">
    <property type="entry name" value="WD40"/>
    <property type="match status" value="1"/>
</dbReference>
<organism evidence="6 7">
    <name type="scientific">Carex littledalei</name>
    <dbReference type="NCBI Taxonomy" id="544730"/>
    <lineage>
        <taxon>Eukaryota</taxon>
        <taxon>Viridiplantae</taxon>
        <taxon>Streptophyta</taxon>
        <taxon>Embryophyta</taxon>
        <taxon>Tracheophyta</taxon>
        <taxon>Spermatophyta</taxon>
        <taxon>Magnoliopsida</taxon>
        <taxon>Liliopsida</taxon>
        <taxon>Poales</taxon>
        <taxon>Cyperaceae</taxon>
        <taxon>Cyperoideae</taxon>
        <taxon>Cariceae</taxon>
        <taxon>Carex</taxon>
        <taxon>Carex subgen. Euthyceras</taxon>
    </lineage>
</organism>
<reference evidence="6" key="1">
    <citation type="submission" date="2020-01" db="EMBL/GenBank/DDBJ databases">
        <title>Genome sequence of Kobresia littledalei, the first chromosome-level genome in the family Cyperaceae.</title>
        <authorList>
            <person name="Qu G."/>
        </authorList>
    </citation>
    <scope>NUCLEOTIDE SEQUENCE</scope>
    <source>
        <strain evidence="6">C.B.Clarke</strain>
        <tissue evidence="6">Leaf</tissue>
    </source>
</reference>
<dbReference type="SMART" id="SM00320">
    <property type="entry name" value="WD40"/>
    <property type="match status" value="6"/>
</dbReference>
<evidence type="ECO:0000256" key="4">
    <source>
        <dbReference type="SAM" id="MobiDB-lite"/>
    </source>
</evidence>
<feature type="compositionally biased region" description="Polar residues" evidence="4">
    <location>
        <begin position="1"/>
        <end position="10"/>
    </location>
</feature>
<keyword evidence="7" id="KW-1185">Reference proteome</keyword>